<protein>
    <submittedName>
        <fullName evidence="1">Uncharacterized protein</fullName>
    </submittedName>
</protein>
<name>A0A0E9X410_ANGAN</name>
<organism evidence="1">
    <name type="scientific">Anguilla anguilla</name>
    <name type="common">European freshwater eel</name>
    <name type="synonym">Muraena anguilla</name>
    <dbReference type="NCBI Taxonomy" id="7936"/>
    <lineage>
        <taxon>Eukaryota</taxon>
        <taxon>Metazoa</taxon>
        <taxon>Chordata</taxon>
        <taxon>Craniata</taxon>
        <taxon>Vertebrata</taxon>
        <taxon>Euteleostomi</taxon>
        <taxon>Actinopterygii</taxon>
        <taxon>Neopterygii</taxon>
        <taxon>Teleostei</taxon>
        <taxon>Anguilliformes</taxon>
        <taxon>Anguillidae</taxon>
        <taxon>Anguilla</taxon>
    </lineage>
</organism>
<reference evidence="1" key="2">
    <citation type="journal article" date="2015" name="Fish Shellfish Immunol.">
        <title>Early steps in the European eel (Anguilla anguilla)-Vibrio vulnificus interaction in the gills: Role of the RtxA13 toxin.</title>
        <authorList>
            <person name="Callol A."/>
            <person name="Pajuelo D."/>
            <person name="Ebbesson L."/>
            <person name="Teles M."/>
            <person name="MacKenzie S."/>
            <person name="Amaro C."/>
        </authorList>
    </citation>
    <scope>NUCLEOTIDE SEQUENCE</scope>
</reference>
<accession>A0A0E9X410</accession>
<proteinExistence type="predicted"/>
<evidence type="ECO:0000313" key="1">
    <source>
        <dbReference type="EMBL" id="JAH96625.1"/>
    </source>
</evidence>
<dbReference type="AlphaFoldDB" id="A0A0E9X410"/>
<reference evidence="1" key="1">
    <citation type="submission" date="2014-11" db="EMBL/GenBank/DDBJ databases">
        <authorList>
            <person name="Amaro Gonzalez C."/>
        </authorList>
    </citation>
    <scope>NUCLEOTIDE SEQUENCE</scope>
</reference>
<dbReference type="EMBL" id="GBXM01011952">
    <property type="protein sequence ID" value="JAH96625.1"/>
    <property type="molecule type" value="Transcribed_RNA"/>
</dbReference>
<sequence length="127" mass="14788">MHTSPYMHRTCTHMHAHINTRMQTCTHTHKCTQSHTCTHKHTNAHTHARSHSQNTQPHKHTYTPTQTHTHTHVHTRTHSQAKHCTQKYAFKMINTVEYIFLHVPEGLNIVLLLVPEIVLTPDFSHSD</sequence>